<organism evidence="2 3">
    <name type="scientific">Phytohabitans suffuscus</name>
    <dbReference type="NCBI Taxonomy" id="624315"/>
    <lineage>
        <taxon>Bacteria</taxon>
        <taxon>Bacillati</taxon>
        <taxon>Actinomycetota</taxon>
        <taxon>Actinomycetes</taxon>
        <taxon>Micromonosporales</taxon>
        <taxon>Micromonosporaceae</taxon>
    </lineage>
</organism>
<reference evidence="2 3" key="2">
    <citation type="submission" date="2020-03" db="EMBL/GenBank/DDBJ databases">
        <authorList>
            <person name="Ichikawa N."/>
            <person name="Kimura A."/>
            <person name="Kitahashi Y."/>
            <person name="Uohara A."/>
        </authorList>
    </citation>
    <scope>NUCLEOTIDE SEQUENCE [LARGE SCALE GENOMIC DNA]</scope>
    <source>
        <strain evidence="2 3">NBRC 105367</strain>
    </source>
</reference>
<accession>A0A6F8YX74</accession>
<evidence type="ECO:0000256" key="1">
    <source>
        <dbReference type="SAM" id="MobiDB-lite"/>
    </source>
</evidence>
<proteinExistence type="predicted"/>
<evidence type="ECO:0000313" key="3">
    <source>
        <dbReference type="Proteomes" id="UP000503011"/>
    </source>
</evidence>
<dbReference type="EMBL" id="AP022871">
    <property type="protein sequence ID" value="BCB90737.1"/>
    <property type="molecule type" value="Genomic_DNA"/>
</dbReference>
<dbReference type="AlphaFoldDB" id="A0A6F8YX74"/>
<dbReference type="Pfam" id="PF14430">
    <property type="entry name" value="Imm1"/>
    <property type="match status" value="1"/>
</dbReference>
<dbReference type="InterPro" id="IPR025680">
    <property type="entry name" value="DddI"/>
</dbReference>
<reference evidence="2 3" key="1">
    <citation type="submission" date="2020-03" db="EMBL/GenBank/DDBJ databases">
        <title>Whole genome shotgun sequence of Phytohabitans suffuscus NBRC 105367.</title>
        <authorList>
            <person name="Komaki H."/>
            <person name="Tamura T."/>
        </authorList>
    </citation>
    <scope>NUCLEOTIDE SEQUENCE [LARGE SCALE GENOMIC DNA]</scope>
    <source>
        <strain evidence="2 3">NBRC 105367</strain>
    </source>
</reference>
<dbReference type="Proteomes" id="UP000503011">
    <property type="component" value="Chromosome"/>
</dbReference>
<keyword evidence="3" id="KW-1185">Reference proteome</keyword>
<dbReference type="RefSeq" id="WP_173163139.1">
    <property type="nucleotide sequence ID" value="NZ_AP022871.1"/>
</dbReference>
<evidence type="ECO:0000313" key="2">
    <source>
        <dbReference type="EMBL" id="BCB90737.1"/>
    </source>
</evidence>
<dbReference type="KEGG" id="psuu:Psuf_080500"/>
<gene>
    <name evidence="2" type="ORF">Psuf_080500</name>
</gene>
<protein>
    <submittedName>
        <fullName evidence="2">Uncharacterized protein</fullName>
    </submittedName>
</protein>
<name>A0A6F8YX74_9ACTN</name>
<sequence>MSVQYLATWAGGHRYDLDRAEDVVPLLVSIHECHKPVVVTLEARVDACGLRVTRGLHLGVGHEKRGFAFPYGCPATGYAIQRGVRPWHRDLRFCFDGTPTPFHPAETRITPEQVWALALSYTATGRPTEAVDWGRPRPAASARPRSRPPHVPSPVAVCA</sequence>
<feature type="region of interest" description="Disordered" evidence="1">
    <location>
        <begin position="128"/>
        <end position="155"/>
    </location>
</feature>